<dbReference type="EMBL" id="FWXJ01000002">
    <property type="protein sequence ID" value="SMC33518.1"/>
    <property type="molecule type" value="Genomic_DNA"/>
</dbReference>
<keyword evidence="3" id="KW-0346">Stress response</keyword>
<evidence type="ECO:0000256" key="1">
    <source>
        <dbReference type="SAM" id="SignalP"/>
    </source>
</evidence>
<protein>
    <submittedName>
        <fullName evidence="3">Heat shock protein HslJ</fullName>
    </submittedName>
</protein>
<dbReference type="InterPro" id="IPR038670">
    <property type="entry name" value="HslJ-like_sf"/>
</dbReference>
<proteinExistence type="predicted"/>
<dbReference type="Proteomes" id="UP000192708">
    <property type="component" value="Unassembled WGS sequence"/>
</dbReference>
<evidence type="ECO:0000259" key="2">
    <source>
        <dbReference type="Pfam" id="PF03724"/>
    </source>
</evidence>
<feature type="chain" id="PRO_5010731725" evidence="1">
    <location>
        <begin position="24"/>
        <end position="172"/>
    </location>
</feature>
<dbReference type="STRING" id="1938817.SAMN06296008_102216"/>
<feature type="domain" description="DUF306" evidence="2">
    <location>
        <begin position="50"/>
        <end position="166"/>
    </location>
</feature>
<dbReference type="RefSeq" id="WP_084282566.1">
    <property type="nucleotide sequence ID" value="NZ_FWXJ01000002.1"/>
</dbReference>
<feature type="signal peptide" evidence="1">
    <location>
        <begin position="1"/>
        <end position="23"/>
    </location>
</feature>
<keyword evidence="1" id="KW-0732">Signal</keyword>
<dbReference type="Pfam" id="PF03724">
    <property type="entry name" value="META"/>
    <property type="match status" value="1"/>
</dbReference>
<organism evidence="3 4">
    <name type="scientific">Polynucleobacter kasalickyi</name>
    <dbReference type="NCBI Taxonomy" id="1938817"/>
    <lineage>
        <taxon>Bacteria</taxon>
        <taxon>Pseudomonadati</taxon>
        <taxon>Pseudomonadota</taxon>
        <taxon>Betaproteobacteria</taxon>
        <taxon>Burkholderiales</taxon>
        <taxon>Burkholderiaceae</taxon>
        <taxon>Polynucleobacter</taxon>
    </lineage>
</organism>
<reference evidence="3 4" key="1">
    <citation type="submission" date="2017-04" db="EMBL/GenBank/DDBJ databases">
        <authorList>
            <person name="Afonso C.L."/>
            <person name="Miller P.J."/>
            <person name="Scott M.A."/>
            <person name="Spackman E."/>
            <person name="Goraichik I."/>
            <person name="Dimitrov K.M."/>
            <person name="Suarez D.L."/>
            <person name="Swayne D.E."/>
        </authorList>
    </citation>
    <scope>NUCLEOTIDE SEQUENCE [LARGE SCALE GENOMIC DNA]</scope>
    <source>
        <strain evidence="3 4">VK13</strain>
    </source>
</reference>
<dbReference type="OrthoDB" id="423130at2"/>
<gene>
    <name evidence="3" type="ORF">SAMN06296008_102216</name>
</gene>
<evidence type="ECO:0000313" key="4">
    <source>
        <dbReference type="Proteomes" id="UP000192708"/>
    </source>
</evidence>
<dbReference type="PANTHER" id="PTHR35535">
    <property type="entry name" value="HEAT SHOCK PROTEIN HSLJ"/>
    <property type="match status" value="1"/>
</dbReference>
<sequence>MTTNTSLLKKSFLSIFSRLSAFSALFFLVSCTSVLPDCNVCSSPPLNALNGHWTLVRWNLPPQNGQIKFRTIPEITSPDHIFIDFDASKNLLSGSTGCNHFFSNLKEDSKGAIVLGPIGSTRKMCLENQRNLIEKDFLNVLEDYRSWQQNQNQLLLFGKSGDVLVFARNKTN</sequence>
<name>A0A1W1YCM8_9BURK</name>
<dbReference type="Gene3D" id="2.40.128.270">
    <property type="match status" value="1"/>
</dbReference>
<keyword evidence="4" id="KW-1185">Reference proteome</keyword>
<dbReference type="InterPro" id="IPR053147">
    <property type="entry name" value="Hsp_HslJ-like"/>
</dbReference>
<evidence type="ECO:0000313" key="3">
    <source>
        <dbReference type="EMBL" id="SMC33518.1"/>
    </source>
</evidence>
<dbReference type="AlphaFoldDB" id="A0A1W1YCM8"/>
<dbReference type="PANTHER" id="PTHR35535:SF2">
    <property type="entry name" value="DUF306 DOMAIN-CONTAINING PROTEIN"/>
    <property type="match status" value="1"/>
</dbReference>
<dbReference type="InterPro" id="IPR005184">
    <property type="entry name" value="DUF306_Meta_HslJ"/>
</dbReference>
<accession>A0A1W1YCM8</accession>